<dbReference type="SUPFAM" id="SSF46689">
    <property type="entry name" value="Homeodomain-like"/>
    <property type="match status" value="1"/>
</dbReference>
<dbReference type="InterPro" id="IPR009057">
    <property type="entry name" value="Homeodomain-like_sf"/>
</dbReference>
<feature type="DNA-binding region" description="H-T-H motif" evidence="4">
    <location>
        <begin position="40"/>
        <end position="59"/>
    </location>
</feature>
<dbReference type="InterPro" id="IPR011075">
    <property type="entry name" value="TetR_C"/>
</dbReference>
<dbReference type="Proteomes" id="UP001176468">
    <property type="component" value="Unassembled WGS sequence"/>
</dbReference>
<name>A0ABT8ZZX5_9SPHN</name>
<keyword evidence="7" id="KW-1185">Reference proteome</keyword>
<dbReference type="EMBL" id="JAUQSZ010000008">
    <property type="protein sequence ID" value="MDO7843130.1"/>
    <property type="molecule type" value="Genomic_DNA"/>
</dbReference>
<accession>A0ABT8ZZX5</accession>
<dbReference type="Pfam" id="PF14514">
    <property type="entry name" value="TetR_C_9"/>
    <property type="match status" value="1"/>
</dbReference>
<dbReference type="InterPro" id="IPR050109">
    <property type="entry name" value="HTH-type_TetR-like_transc_reg"/>
</dbReference>
<evidence type="ECO:0000256" key="2">
    <source>
        <dbReference type="ARBA" id="ARBA00023125"/>
    </source>
</evidence>
<dbReference type="PANTHER" id="PTHR30055:SF181">
    <property type="entry name" value="BLR6905 PROTEIN"/>
    <property type="match status" value="1"/>
</dbReference>
<comment type="caution">
    <text evidence="6">The sequence shown here is derived from an EMBL/GenBank/DDBJ whole genome shotgun (WGS) entry which is preliminary data.</text>
</comment>
<keyword evidence="3" id="KW-0804">Transcription</keyword>
<evidence type="ECO:0000313" key="7">
    <source>
        <dbReference type="Proteomes" id="UP001176468"/>
    </source>
</evidence>
<protein>
    <submittedName>
        <fullName evidence="6">TetR family transcriptional regulator</fullName>
    </submittedName>
</protein>
<dbReference type="InterPro" id="IPR036271">
    <property type="entry name" value="Tet_transcr_reg_TetR-rel_C_sf"/>
</dbReference>
<proteinExistence type="predicted"/>
<reference evidence="6" key="1">
    <citation type="submission" date="2023-07" db="EMBL/GenBank/DDBJ databases">
        <authorList>
            <person name="Kim M.K."/>
        </authorList>
    </citation>
    <scope>NUCLEOTIDE SEQUENCE</scope>
    <source>
        <strain evidence="6">CA1-15</strain>
    </source>
</reference>
<dbReference type="PANTHER" id="PTHR30055">
    <property type="entry name" value="HTH-TYPE TRANSCRIPTIONAL REGULATOR RUTR"/>
    <property type="match status" value="1"/>
</dbReference>
<feature type="domain" description="HTH tetR-type" evidence="5">
    <location>
        <begin position="17"/>
        <end position="77"/>
    </location>
</feature>
<keyword evidence="2 4" id="KW-0238">DNA-binding</keyword>
<evidence type="ECO:0000313" key="6">
    <source>
        <dbReference type="EMBL" id="MDO7843130.1"/>
    </source>
</evidence>
<organism evidence="6 7">
    <name type="scientific">Sphingomonas immobilis</name>
    <dbReference type="NCBI Taxonomy" id="3063997"/>
    <lineage>
        <taxon>Bacteria</taxon>
        <taxon>Pseudomonadati</taxon>
        <taxon>Pseudomonadota</taxon>
        <taxon>Alphaproteobacteria</taxon>
        <taxon>Sphingomonadales</taxon>
        <taxon>Sphingomonadaceae</taxon>
        <taxon>Sphingomonas</taxon>
    </lineage>
</organism>
<dbReference type="RefSeq" id="WP_304561586.1">
    <property type="nucleotide sequence ID" value="NZ_JAUQSZ010000008.1"/>
</dbReference>
<evidence type="ECO:0000256" key="4">
    <source>
        <dbReference type="PROSITE-ProRule" id="PRU00335"/>
    </source>
</evidence>
<dbReference type="InterPro" id="IPR001647">
    <property type="entry name" value="HTH_TetR"/>
</dbReference>
<evidence type="ECO:0000256" key="1">
    <source>
        <dbReference type="ARBA" id="ARBA00023015"/>
    </source>
</evidence>
<evidence type="ECO:0000259" key="5">
    <source>
        <dbReference type="PROSITE" id="PS50977"/>
    </source>
</evidence>
<dbReference type="Pfam" id="PF00440">
    <property type="entry name" value="TetR_N"/>
    <property type="match status" value="1"/>
</dbReference>
<dbReference type="PROSITE" id="PS50977">
    <property type="entry name" value="HTH_TETR_2"/>
    <property type="match status" value="1"/>
</dbReference>
<dbReference type="SUPFAM" id="SSF48498">
    <property type="entry name" value="Tetracyclin repressor-like, C-terminal domain"/>
    <property type="match status" value="1"/>
</dbReference>
<evidence type="ECO:0000256" key="3">
    <source>
        <dbReference type="ARBA" id="ARBA00023163"/>
    </source>
</evidence>
<gene>
    <name evidence="6" type="ORF">Q5H94_12420</name>
</gene>
<dbReference type="Gene3D" id="1.10.357.10">
    <property type="entry name" value="Tetracycline Repressor, domain 2"/>
    <property type="match status" value="1"/>
</dbReference>
<keyword evidence="1" id="KW-0805">Transcription regulation</keyword>
<sequence>MPDLAPDGGGPESRKRISPREVLIDATGALMRERDQLEIPLIDVAERAGVNVALVKYYFGNKRGLLRALLERDLDVALVQLQSLVSSEMSPADKMRIHLAGLVALYFKHPFINRLILKMAKEATGEEQREITDRFLRPMVNAHHKIFEEGVRLGEFRSLNPFLFYINAVGACDQIISLRLLVALVFGIDDISEDLKRRYTRHTIDFLMNGILLP</sequence>